<evidence type="ECO:0000256" key="1">
    <source>
        <dbReference type="SAM" id="Phobius"/>
    </source>
</evidence>
<accession>A0ABX0XAT7</accession>
<dbReference type="RefSeq" id="WP_168037131.1">
    <property type="nucleotide sequence ID" value="NZ_JAATJH010000002.1"/>
</dbReference>
<dbReference type="Proteomes" id="UP000770785">
    <property type="component" value="Unassembled WGS sequence"/>
</dbReference>
<proteinExistence type="predicted"/>
<comment type="caution">
    <text evidence="2">The sequence shown here is derived from an EMBL/GenBank/DDBJ whole genome shotgun (WGS) entry which is preliminary data.</text>
</comment>
<evidence type="ECO:0000313" key="2">
    <source>
        <dbReference type="EMBL" id="NJC26386.1"/>
    </source>
</evidence>
<feature type="transmembrane region" description="Helical" evidence="1">
    <location>
        <begin position="83"/>
        <end position="105"/>
    </location>
</feature>
<name>A0ABX0XAT7_9BACT</name>
<feature type="transmembrane region" description="Helical" evidence="1">
    <location>
        <begin position="57"/>
        <end position="77"/>
    </location>
</feature>
<keyword evidence="1" id="KW-0812">Transmembrane</keyword>
<gene>
    <name evidence="2" type="ORF">GGR27_001885</name>
</gene>
<keyword evidence="1" id="KW-1133">Transmembrane helix</keyword>
<evidence type="ECO:0000313" key="3">
    <source>
        <dbReference type="Proteomes" id="UP000770785"/>
    </source>
</evidence>
<sequence length="137" mass="15812">MLKGKIRRQINRLERTGNNDFALILTGGAEAFATHELHQLLRRLKLANARLSFIQDFMFRIGLTIPFLMFAACSLALVGHKYLVSLCVAVIPICVVVLALTQIHVRRNYACMDRSKRLRFIIQQELDRRRRGQAVEY</sequence>
<keyword evidence="1" id="KW-0472">Membrane</keyword>
<keyword evidence="3" id="KW-1185">Reference proteome</keyword>
<reference evidence="2 3" key="1">
    <citation type="submission" date="2020-03" db="EMBL/GenBank/DDBJ databases">
        <title>Genomic Encyclopedia of Type Strains, Phase IV (KMG-IV): sequencing the most valuable type-strain genomes for metagenomic binning, comparative biology and taxonomic classification.</title>
        <authorList>
            <person name="Goeker M."/>
        </authorList>
    </citation>
    <scope>NUCLEOTIDE SEQUENCE [LARGE SCALE GENOMIC DNA]</scope>
    <source>
        <strain evidence="2 3">DSM 105096</strain>
    </source>
</reference>
<dbReference type="EMBL" id="JAATJH010000002">
    <property type="protein sequence ID" value="NJC26386.1"/>
    <property type="molecule type" value="Genomic_DNA"/>
</dbReference>
<organism evidence="2 3">
    <name type="scientific">Neolewinella antarctica</name>
    <dbReference type="NCBI Taxonomy" id="442734"/>
    <lineage>
        <taxon>Bacteria</taxon>
        <taxon>Pseudomonadati</taxon>
        <taxon>Bacteroidota</taxon>
        <taxon>Saprospiria</taxon>
        <taxon>Saprospirales</taxon>
        <taxon>Lewinellaceae</taxon>
        <taxon>Neolewinella</taxon>
    </lineage>
</organism>
<protein>
    <submittedName>
        <fullName evidence="2">Membrane protein CcdC involved in cytochrome C biogenesis</fullName>
    </submittedName>
</protein>